<proteinExistence type="predicted"/>
<name>A0A2P2QLM0_RHIMU</name>
<sequence>MLMKFWIDNLGNCSQIIELCLHPNRALSASEISSL</sequence>
<evidence type="ECO:0000313" key="1">
    <source>
        <dbReference type="EMBL" id="MBX67919.1"/>
    </source>
</evidence>
<reference evidence="1" key="1">
    <citation type="submission" date="2018-02" db="EMBL/GenBank/DDBJ databases">
        <title>Rhizophora mucronata_Transcriptome.</title>
        <authorList>
            <person name="Meera S.P."/>
            <person name="Sreeshan A."/>
            <person name="Augustine A."/>
        </authorList>
    </citation>
    <scope>NUCLEOTIDE SEQUENCE</scope>
    <source>
        <tissue evidence="1">Leaf</tissue>
    </source>
</reference>
<protein>
    <submittedName>
        <fullName evidence="1">Uncharacterized protein</fullName>
    </submittedName>
</protein>
<dbReference type="EMBL" id="GGEC01087435">
    <property type="protein sequence ID" value="MBX67919.1"/>
    <property type="molecule type" value="Transcribed_RNA"/>
</dbReference>
<accession>A0A2P2QLM0</accession>
<organism evidence="1">
    <name type="scientific">Rhizophora mucronata</name>
    <name type="common">Asiatic mangrove</name>
    <dbReference type="NCBI Taxonomy" id="61149"/>
    <lineage>
        <taxon>Eukaryota</taxon>
        <taxon>Viridiplantae</taxon>
        <taxon>Streptophyta</taxon>
        <taxon>Embryophyta</taxon>
        <taxon>Tracheophyta</taxon>
        <taxon>Spermatophyta</taxon>
        <taxon>Magnoliopsida</taxon>
        <taxon>eudicotyledons</taxon>
        <taxon>Gunneridae</taxon>
        <taxon>Pentapetalae</taxon>
        <taxon>rosids</taxon>
        <taxon>fabids</taxon>
        <taxon>Malpighiales</taxon>
        <taxon>Rhizophoraceae</taxon>
        <taxon>Rhizophora</taxon>
    </lineage>
</organism>
<dbReference type="AlphaFoldDB" id="A0A2P2QLM0"/>